<dbReference type="PROSITE" id="PS52016">
    <property type="entry name" value="TONB_DEPENDENT_REC_3"/>
    <property type="match status" value="1"/>
</dbReference>
<evidence type="ECO:0000256" key="2">
    <source>
        <dbReference type="ARBA" id="ARBA00009810"/>
    </source>
</evidence>
<dbReference type="AlphaFoldDB" id="A0A1H5C541"/>
<comment type="similarity">
    <text evidence="2 10 11">Belongs to the TonB-dependent receptor family.</text>
</comment>
<evidence type="ECO:0000256" key="9">
    <source>
        <dbReference type="ARBA" id="ARBA00023237"/>
    </source>
</evidence>
<accession>A0A1H5C541</accession>
<dbReference type="SUPFAM" id="SSF56935">
    <property type="entry name" value="Porins"/>
    <property type="match status" value="1"/>
</dbReference>
<dbReference type="NCBIfam" id="TIGR01783">
    <property type="entry name" value="TonB-siderophor"/>
    <property type="match status" value="1"/>
</dbReference>
<dbReference type="STRING" id="53406.SAMN05421553_2991"/>
<dbReference type="InterPro" id="IPR012910">
    <property type="entry name" value="Plug_dom"/>
</dbReference>
<reference evidence="15" key="1">
    <citation type="submission" date="2016-10" db="EMBL/GenBank/DDBJ databases">
        <authorList>
            <person name="Varghese N."/>
            <person name="Submissions S."/>
        </authorList>
    </citation>
    <scope>NUCLEOTIDE SEQUENCE [LARGE SCALE GENOMIC DNA]</scope>
    <source>
        <strain evidence="15">DSM 12111</strain>
    </source>
</reference>
<dbReference type="InterPro" id="IPR010105">
    <property type="entry name" value="TonB_sidphr_rcpt"/>
</dbReference>
<evidence type="ECO:0000259" key="12">
    <source>
        <dbReference type="Pfam" id="PF00593"/>
    </source>
</evidence>
<evidence type="ECO:0000256" key="10">
    <source>
        <dbReference type="PROSITE-ProRule" id="PRU01360"/>
    </source>
</evidence>
<dbReference type="InterPro" id="IPR036942">
    <property type="entry name" value="Beta-barrel_TonB_sf"/>
</dbReference>
<evidence type="ECO:0000259" key="13">
    <source>
        <dbReference type="Pfam" id="PF07715"/>
    </source>
</evidence>
<evidence type="ECO:0000256" key="6">
    <source>
        <dbReference type="ARBA" id="ARBA00023077"/>
    </source>
</evidence>
<dbReference type="Pfam" id="PF07715">
    <property type="entry name" value="Plug"/>
    <property type="match status" value="1"/>
</dbReference>
<dbReference type="GO" id="GO:0044718">
    <property type="term" value="P:siderophore transmembrane transport"/>
    <property type="evidence" value="ECO:0007669"/>
    <property type="project" value="TreeGrafter"/>
</dbReference>
<dbReference type="Gene3D" id="2.40.170.20">
    <property type="entry name" value="TonB-dependent receptor, beta-barrel domain"/>
    <property type="match status" value="1"/>
</dbReference>
<dbReference type="Gene3D" id="2.170.130.10">
    <property type="entry name" value="TonB-dependent receptor, plug domain"/>
    <property type="match status" value="1"/>
</dbReference>
<protein>
    <submittedName>
        <fullName evidence="14">Iron complex outermembrane recepter protein</fullName>
    </submittedName>
</protein>
<evidence type="ECO:0000256" key="11">
    <source>
        <dbReference type="RuleBase" id="RU003357"/>
    </source>
</evidence>
<dbReference type="GO" id="GO:0015344">
    <property type="term" value="F:siderophore uptake transmembrane transporter activity"/>
    <property type="evidence" value="ECO:0007669"/>
    <property type="project" value="TreeGrafter"/>
</dbReference>
<sequence>MEVSASRTASDLVAQVRQVDVIEREQLEKLRMASDSLATVLAKSIPGLSDSSRTITDYGQTLRGRTMLILVDGVPLNTNRDSSRNLANIDPALIERIEVTHGSSAIYGAGATGGIVSITTRPAGGEMRAETTLTGTSSLTQLDHRGLGGQLQHHFSGSLERLDYALDFGARHIGSSFDADGRRIAPEPSQGDLFDSNVFNIGGKLGLRIDDEQRIQLALSHYNAQQDSDYTSDPAVARLPAGTVPAQALTGLSLDEQNQIKNSMANLEYSHTDLLGSRLSAQLYYRDYFTRFTPFDARGVAVRGRFVDQVMQNSEVVGSRLTLRTPLGESTELIWGGDLNHERSDMPLDIFDPAAYDASGGTAYAKIGKMTYLPELTTLSSGAFAQLQHRLNDQWSVDGGLRYEYATARFDDFVPLSEIHNASPATVPGGTIRYDDLLYNLGVVYAPIPDQELYAAFSQGFQLPDIGVQIRNARRGFNIDSSDLQPVKTNNYELGWRGALGDQTRASLALFYTTSDLGDVQSFNNGLILSRTQERIYGVEGSVDWLSLDDVWGVGSTLTWMRGREKPDNGDWRDMTGFRVPPLKLTAYLQYQPNADWSNRLQATYIGSQDYRLDGQASFGRREVHSYSTLDLISDYRLSDADKLSLGIQNLLNRDYYPLYSQLMRSSNTSHRW</sequence>
<dbReference type="CDD" id="cd01347">
    <property type="entry name" value="ligand_gated_channel"/>
    <property type="match status" value="1"/>
</dbReference>
<dbReference type="GO" id="GO:0009279">
    <property type="term" value="C:cell outer membrane"/>
    <property type="evidence" value="ECO:0007669"/>
    <property type="project" value="UniProtKB-SubCell"/>
</dbReference>
<feature type="domain" description="TonB-dependent receptor plug" evidence="13">
    <location>
        <begin position="17"/>
        <end position="115"/>
    </location>
</feature>
<keyword evidence="5 10" id="KW-0812">Transmembrane</keyword>
<dbReference type="InterPro" id="IPR037066">
    <property type="entry name" value="Plug_dom_sf"/>
</dbReference>
<dbReference type="InterPro" id="IPR039426">
    <property type="entry name" value="TonB-dep_rcpt-like"/>
</dbReference>
<keyword evidence="6 11" id="KW-0798">TonB box</keyword>
<comment type="subcellular location">
    <subcellularLocation>
        <location evidence="1 10">Cell outer membrane</location>
        <topology evidence="1 10">Multi-pass membrane protein</topology>
    </subcellularLocation>
</comment>
<keyword evidence="7 10" id="KW-0472">Membrane</keyword>
<dbReference type="Pfam" id="PF00593">
    <property type="entry name" value="TonB_dep_Rec_b-barrel"/>
    <property type="match status" value="1"/>
</dbReference>
<dbReference type="GO" id="GO:0038023">
    <property type="term" value="F:signaling receptor activity"/>
    <property type="evidence" value="ECO:0007669"/>
    <property type="project" value="InterPro"/>
</dbReference>
<evidence type="ECO:0000313" key="15">
    <source>
        <dbReference type="Proteomes" id="UP000242849"/>
    </source>
</evidence>
<dbReference type="EMBL" id="FNSC01000001">
    <property type="protein sequence ID" value="SED61973.1"/>
    <property type="molecule type" value="Genomic_DNA"/>
</dbReference>
<dbReference type="PANTHER" id="PTHR30069:SF42">
    <property type="entry name" value="FERRIC AEROBACTIN RECEPTOR"/>
    <property type="match status" value="1"/>
</dbReference>
<proteinExistence type="inferred from homology"/>
<evidence type="ECO:0000313" key="14">
    <source>
        <dbReference type="EMBL" id="SED61973.1"/>
    </source>
</evidence>
<keyword evidence="4 10" id="KW-1134">Transmembrane beta strand</keyword>
<keyword evidence="9 10" id="KW-0998">Cell outer membrane</keyword>
<keyword evidence="3 10" id="KW-0813">Transport</keyword>
<evidence type="ECO:0000256" key="3">
    <source>
        <dbReference type="ARBA" id="ARBA00022448"/>
    </source>
</evidence>
<gene>
    <name evidence="14" type="ORF">SAMN05421553_2991</name>
</gene>
<evidence type="ECO:0000256" key="4">
    <source>
        <dbReference type="ARBA" id="ARBA00022452"/>
    </source>
</evidence>
<feature type="domain" description="TonB-dependent receptor-like beta-barrel" evidence="12">
    <location>
        <begin position="210"/>
        <end position="651"/>
    </location>
</feature>
<dbReference type="Proteomes" id="UP000242849">
    <property type="component" value="Unassembled WGS sequence"/>
</dbReference>
<evidence type="ECO:0000256" key="7">
    <source>
        <dbReference type="ARBA" id="ARBA00023136"/>
    </source>
</evidence>
<evidence type="ECO:0000256" key="5">
    <source>
        <dbReference type="ARBA" id="ARBA00022692"/>
    </source>
</evidence>
<dbReference type="PANTHER" id="PTHR30069">
    <property type="entry name" value="TONB-DEPENDENT OUTER MEMBRANE RECEPTOR"/>
    <property type="match status" value="1"/>
</dbReference>
<evidence type="ECO:0000256" key="1">
    <source>
        <dbReference type="ARBA" id="ARBA00004571"/>
    </source>
</evidence>
<name>A0A1H5C541_PSEAG</name>
<keyword evidence="15" id="KW-1185">Reference proteome</keyword>
<organism evidence="14 15">
    <name type="scientific">Pseudomonas anguilliseptica</name>
    <dbReference type="NCBI Taxonomy" id="53406"/>
    <lineage>
        <taxon>Bacteria</taxon>
        <taxon>Pseudomonadati</taxon>
        <taxon>Pseudomonadota</taxon>
        <taxon>Gammaproteobacteria</taxon>
        <taxon>Pseudomonadales</taxon>
        <taxon>Pseudomonadaceae</taxon>
        <taxon>Pseudomonas</taxon>
    </lineage>
</organism>
<dbReference type="InterPro" id="IPR000531">
    <property type="entry name" value="Beta-barrel_TonB"/>
</dbReference>
<evidence type="ECO:0000256" key="8">
    <source>
        <dbReference type="ARBA" id="ARBA00023170"/>
    </source>
</evidence>
<keyword evidence="8" id="KW-0675">Receptor</keyword>